<proteinExistence type="predicted"/>
<organism evidence="1 2">
    <name type="scientific">Araneus ventricosus</name>
    <name type="common">Orbweaver spider</name>
    <name type="synonym">Epeira ventricosa</name>
    <dbReference type="NCBI Taxonomy" id="182803"/>
    <lineage>
        <taxon>Eukaryota</taxon>
        <taxon>Metazoa</taxon>
        <taxon>Ecdysozoa</taxon>
        <taxon>Arthropoda</taxon>
        <taxon>Chelicerata</taxon>
        <taxon>Arachnida</taxon>
        <taxon>Araneae</taxon>
        <taxon>Araneomorphae</taxon>
        <taxon>Entelegynae</taxon>
        <taxon>Araneoidea</taxon>
        <taxon>Araneidae</taxon>
        <taxon>Araneus</taxon>
    </lineage>
</organism>
<gene>
    <name evidence="1" type="ORF">AVEN_72043_1</name>
</gene>
<comment type="caution">
    <text evidence="1">The sequence shown here is derived from an EMBL/GenBank/DDBJ whole genome shotgun (WGS) entry which is preliminary data.</text>
</comment>
<dbReference type="Proteomes" id="UP000499080">
    <property type="component" value="Unassembled WGS sequence"/>
</dbReference>
<evidence type="ECO:0000313" key="1">
    <source>
        <dbReference type="EMBL" id="GBN01669.1"/>
    </source>
</evidence>
<name>A0A4Y2KI15_ARAVE</name>
<accession>A0A4Y2KI15</accession>
<sequence>MDEIWPKNGTGERGTSWTVKYCLLVLARANCFYSLYMLHINHLAALRTNGNLISSELSLLSRKSKIPGAPAQRGPRVLVGSYRRSIEYGEGGSSFCSTLVRAVGSR</sequence>
<keyword evidence="2" id="KW-1185">Reference proteome</keyword>
<reference evidence="1 2" key="1">
    <citation type="journal article" date="2019" name="Sci. Rep.">
        <title>Orb-weaving spider Araneus ventricosus genome elucidates the spidroin gene catalogue.</title>
        <authorList>
            <person name="Kono N."/>
            <person name="Nakamura H."/>
            <person name="Ohtoshi R."/>
            <person name="Moran D.A.P."/>
            <person name="Shinohara A."/>
            <person name="Yoshida Y."/>
            <person name="Fujiwara M."/>
            <person name="Mori M."/>
            <person name="Tomita M."/>
            <person name="Arakawa K."/>
        </authorList>
    </citation>
    <scope>NUCLEOTIDE SEQUENCE [LARGE SCALE GENOMIC DNA]</scope>
</reference>
<dbReference type="EMBL" id="BGPR01004638">
    <property type="protein sequence ID" value="GBN01669.1"/>
    <property type="molecule type" value="Genomic_DNA"/>
</dbReference>
<dbReference type="AlphaFoldDB" id="A0A4Y2KI15"/>
<evidence type="ECO:0000313" key="2">
    <source>
        <dbReference type="Proteomes" id="UP000499080"/>
    </source>
</evidence>
<protein>
    <submittedName>
        <fullName evidence="1">Uncharacterized protein</fullName>
    </submittedName>
</protein>